<evidence type="ECO:0000256" key="4">
    <source>
        <dbReference type="ARBA" id="ARBA00023136"/>
    </source>
</evidence>
<keyword evidence="8" id="KW-1185">Reference proteome</keyword>
<dbReference type="InterPro" id="IPR007452">
    <property type="entry name" value="TamB_C"/>
</dbReference>
<evidence type="ECO:0000259" key="6">
    <source>
        <dbReference type="Pfam" id="PF04357"/>
    </source>
</evidence>
<proteinExistence type="predicted"/>
<dbReference type="PANTHER" id="PTHR36985:SF1">
    <property type="entry name" value="TRANSLOCATION AND ASSEMBLY MODULE SUBUNIT TAMB"/>
    <property type="match status" value="1"/>
</dbReference>
<name>A0A940MKC4_9RHOB</name>
<evidence type="ECO:0000313" key="7">
    <source>
        <dbReference type="EMBL" id="MBP0481183.1"/>
    </source>
</evidence>
<reference evidence="7" key="1">
    <citation type="submission" date="2021-03" db="EMBL/GenBank/DDBJ databases">
        <title>Sagittula salina sp. nov. strain M10.9X isolated from the marine waste.</title>
        <authorList>
            <person name="Satari L."/>
            <person name="Molina-Menor E."/>
            <person name="Vidal-Verdu A."/>
            <person name="Pascual J."/>
            <person name="Pereto J."/>
            <person name="Porcar M."/>
        </authorList>
    </citation>
    <scope>NUCLEOTIDE SEQUENCE</scope>
    <source>
        <strain evidence="7">M10.9X</strain>
    </source>
</reference>
<feature type="domain" description="Translocation and assembly module TamB C-terminal" evidence="6">
    <location>
        <begin position="1223"/>
        <end position="1571"/>
    </location>
</feature>
<dbReference type="Pfam" id="PF04357">
    <property type="entry name" value="TamB"/>
    <property type="match status" value="1"/>
</dbReference>
<dbReference type="Proteomes" id="UP000675940">
    <property type="component" value="Unassembled WGS sequence"/>
</dbReference>
<dbReference type="EMBL" id="JAGISH010000001">
    <property type="protein sequence ID" value="MBP0481183.1"/>
    <property type="molecule type" value="Genomic_DNA"/>
</dbReference>
<dbReference type="GO" id="GO:0097347">
    <property type="term" value="C:TAM protein secretion complex"/>
    <property type="evidence" value="ECO:0007669"/>
    <property type="project" value="TreeGrafter"/>
</dbReference>
<keyword evidence="5" id="KW-0732">Signal</keyword>
<keyword evidence="4" id="KW-0472">Membrane</keyword>
<evidence type="ECO:0000256" key="1">
    <source>
        <dbReference type="ARBA" id="ARBA00004167"/>
    </source>
</evidence>
<dbReference type="RefSeq" id="WP_209358658.1">
    <property type="nucleotide sequence ID" value="NZ_JAGISH010000001.1"/>
</dbReference>
<dbReference type="GO" id="GO:0009306">
    <property type="term" value="P:protein secretion"/>
    <property type="evidence" value="ECO:0007669"/>
    <property type="project" value="InterPro"/>
</dbReference>
<feature type="chain" id="PRO_5037070944" evidence="5">
    <location>
        <begin position="19"/>
        <end position="1571"/>
    </location>
</feature>
<protein>
    <submittedName>
        <fullName evidence="7">Translocation/assembly module TamB domain-containing protein</fullName>
    </submittedName>
</protein>
<accession>A0A940MKC4</accession>
<dbReference type="PANTHER" id="PTHR36985">
    <property type="entry name" value="TRANSLOCATION AND ASSEMBLY MODULE SUBUNIT TAMB"/>
    <property type="match status" value="1"/>
</dbReference>
<keyword evidence="2" id="KW-0812">Transmembrane</keyword>
<evidence type="ECO:0000256" key="5">
    <source>
        <dbReference type="SAM" id="SignalP"/>
    </source>
</evidence>
<keyword evidence="3" id="KW-1133">Transmembrane helix</keyword>
<organism evidence="7 8">
    <name type="scientific">Sagittula salina</name>
    <dbReference type="NCBI Taxonomy" id="2820268"/>
    <lineage>
        <taxon>Bacteria</taxon>
        <taxon>Pseudomonadati</taxon>
        <taxon>Pseudomonadota</taxon>
        <taxon>Alphaproteobacteria</taxon>
        <taxon>Rhodobacterales</taxon>
        <taxon>Roseobacteraceae</taxon>
        <taxon>Sagittula</taxon>
    </lineage>
</organism>
<dbReference type="GO" id="GO:0005886">
    <property type="term" value="C:plasma membrane"/>
    <property type="evidence" value="ECO:0007669"/>
    <property type="project" value="InterPro"/>
</dbReference>
<gene>
    <name evidence="7" type="ORF">J5474_01580</name>
</gene>
<comment type="caution">
    <text evidence="7">The sequence shown here is derived from an EMBL/GenBank/DDBJ whole genome shotgun (WGS) entry which is preliminary data.</text>
</comment>
<comment type="subcellular location">
    <subcellularLocation>
        <location evidence="1">Membrane</location>
        <topology evidence="1">Single-pass membrane protein</topology>
    </subcellularLocation>
</comment>
<feature type="signal peptide" evidence="5">
    <location>
        <begin position="1"/>
        <end position="18"/>
    </location>
</feature>
<sequence length="1571" mass="162829">MRWLMLCLTLLWPLTAAAQEDDRGFIQGLLEDALSNDNMTVRLEGFQGALSSRATVDRITIADPQGVWLTAEDVGLQWDRSGLLRGRVDISEISMKSLDLPRLPQAPAQAPTPEAKSSFALPDLPVALVLEELRLDKVTLGEAVMGEAAVLTVTGSAALAGGEGEAKLQIERQDKGGTIALDGRYSNATRVLGLDLTVAEPENGLVVNALGVPGLPSMQLTLKGEAPVDDFEAQMALATDGQERLSGTVVLRADGAEGEKRFRLDVGGDVAALVAPQYREFLGNDLQLAAEVVQEPDGTVELSEMRLAAQALVLEGYARVGADGWPERLDLQGRITPPEGDRVVLPLAGPETSVERVTLTGIFDAAKGNGWQLRAQVAGFERAGSLRMEQLGFTGGGEIARETGQVSGVLDLDAQGLVLADDVLSRAVGDRLSGKLGFDWRQGTPLTLRELDLAGADYGLTGQVEVAGIDTLDIVITPDVTLKAERLERFAEIAGTDLAGAAALGITGRAEPLTGAFDIALDGRTVDLRTGIAAVDPLLTGVGTLRAEARRDATGFHADLLRVATGAARIEGTAALASGQGRADLDVKLLDTALVLPGVAGESDLTVKARQQGTAWTVDLNAAIPDVATLAFAGTVDTARLDGPDVSGRLDAQVSRLSPFSRVAGRALSGAANLTVTGEGRVGARLFNIAAEARTVNMTLDVAAVDPLLDGVSDLSFKARRGQDERFVLEDLNFQGQGTVRLDGTLSGTALSDLAVDGHLRADLPKLSLFSGVAGHDLSGAVVADVTARGTVMQGPLDLRGEVRTQDVVLSMPAIDPLLAGQSRVVLDATREEGGRYVLSSFDYRGVGRVTLDGTASGTGLDDLEIDGRVQAQLSDLAPLSGLAGRSLSGSAQADVTLYGTLMQGPLAVSGSASSQQVSVLMPAVDPLFAGALDLRISAERDALGLIRVDRLALTGPVQAGFTGTVAGLTKGQLQVQGRLTGEAPNLGALRRLSGQNLSGSLQFDADIDVMQPDGPVAVNGQLTAVNLGIGNPTLDPFLRGTTRVDLDVQRSAGGALRIERLTVDGASINGAVSGSLASDSAALTLNASVSGVERLMPDLPGTVSLRGTAGHSGGDWRVDLEGSGPGGIGARVNGTIAQSFGTMNLDITGSAPLALANARLAPQVVSGVLTIDLAVRGAPALSSVSGRVSTSGARFAAPAYDISVEDLSGGVTLAGGRADLDLSGRLSTGGTLRISGPVGLSAPFPAQLVVDLGDAGLRKADLFETTANGRITIDGGLTGGARIAGRIDLGQVEVRVPSLGPSYRSLDGLRHEDMPQDVQRTLLFAGLSKTQKSTSAPLPPFPLDVTVSAPNRIFVRGRGLDAELGGSLRLRGTTADIVPVGQFDLIRGRLDLLGRRLDLTTGEVSMRGSFTPYVNFAATTVVEDTEITIALRGEVSQPELTVSSSPDLPQDEALAFFLFGRGVDTLSPLQAVQLAAAIRTLSGEGGLGLQDSIRSGLGVDNLDLGTADDGTVQASVGKYISEKIYTEATVDADGNSTVNLNLTLTPSVTVRGRVGSDGTSGLGVFFERDY</sequence>
<evidence type="ECO:0000256" key="2">
    <source>
        <dbReference type="ARBA" id="ARBA00022692"/>
    </source>
</evidence>
<evidence type="ECO:0000256" key="3">
    <source>
        <dbReference type="ARBA" id="ARBA00022989"/>
    </source>
</evidence>
<evidence type="ECO:0000313" key="8">
    <source>
        <dbReference type="Proteomes" id="UP000675940"/>
    </source>
</evidence>